<dbReference type="SUPFAM" id="SSF109998">
    <property type="entry name" value="Triger factor/SurA peptide-binding domain-like"/>
    <property type="match status" value="1"/>
</dbReference>
<feature type="domain" description="PPIase FKBP-type" evidence="15">
    <location>
        <begin position="163"/>
        <end position="264"/>
    </location>
</feature>
<dbReference type="HAMAP" id="MF_00303">
    <property type="entry name" value="Trigger_factor_Tig"/>
    <property type="match status" value="1"/>
</dbReference>
<evidence type="ECO:0000256" key="11">
    <source>
        <dbReference type="ARBA" id="ARBA00029986"/>
    </source>
</evidence>
<evidence type="ECO:0000256" key="4">
    <source>
        <dbReference type="ARBA" id="ARBA00016902"/>
    </source>
</evidence>
<dbReference type="AlphaFoldDB" id="A0A5J6MI16"/>
<evidence type="ECO:0000256" key="14">
    <source>
        <dbReference type="RuleBase" id="RU003914"/>
    </source>
</evidence>
<dbReference type="Pfam" id="PF05698">
    <property type="entry name" value="Trigger_C"/>
    <property type="match status" value="1"/>
</dbReference>
<evidence type="ECO:0000256" key="1">
    <source>
        <dbReference type="ARBA" id="ARBA00000971"/>
    </source>
</evidence>
<keyword evidence="9 12" id="KW-0131">Cell cycle</keyword>
<keyword evidence="8 12" id="KW-0413">Isomerase</keyword>
<dbReference type="GO" id="GO:0043022">
    <property type="term" value="F:ribosome binding"/>
    <property type="evidence" value="ECO:0007669"/>
    <property type="project" value="TreeGrafter"/>
</dbReference>
<dbReference type="InterPro" id="IPR027304">
    <property type="entry name" value="Trigger_fact/SurA_dom_sf"/>
</dbReference>
<dbReference type="InterPro" id="IPR036611">
    <property type="entry name" value="Trigger_fac_ribosome-bd_sf"/>
</dbReference>
<keyword evidence="7 12" id="KW-0143">Chaperone</keyword>
<keyword evidence="6 12" id="KW-0697">Rotamase</keyword>
<evidence type="ECO:0000256" key="6">
    <source>
        <dbReference type="ARBA" id="ARBA00023110"/>
    </source>
</evidence>
<evidence type="ECO:0000256" key="12">
    <source>
        <dbReference type="HAMAP-Rule" id="MF_00303"/>
    </source>
</evidence>
<dbReference type="KEGG" id="htq:FRZ44_24140"/>
<keyword evidence="17" id="KW-1185">Reference proteome</keyword>
<dbReference type="PROSITE" id="PS50059">
    <property type="entry name" value="FKBP_PPIASE"/>
    <property type="match status" value="1"/>
</dbReference>
<dbReference type="Proteomes" id="UP000326202">
    <property type="component" value="Chromosome"/>
</dbReference>
<dbReference type="InterPro" id="IPR005215">
    <property type="entry name" value="Trig_fac"/>
</dbReference>
<gene>
    <name evidence="12 16" type="primary">tig</name>
    <name evidence="16" type="ORF">FRZ44_24140</name>
</gene>
<dbReference type="EMBL" id="CP042906">
    <property type="protein sequence ID" value="QEX17118.1"/>
    <property type="molecule type" value="Genomic_DNA"/>
</dbReference>
<accession>A0A5J6MI16</accession>
<dbReference type="GO" id="GO:0044183">
    <property type="term" value="F:protein folding chaperone"/>
    <property type="evidence" value="ECO:0007669"/>
    <property type="project" value="TreeGrafter"/>
</dbReference>
<evidence type="ECO:0000256" key="9">
    <source>
        <dbReference type="ARBA" id="ARBA00023306"/>
    </source>
</evidence>
<dbReference type="Gene3D" id="3.10.50.40">
    <property type="match status" value="1"/>
</dbReference>
<dbReference type="EC" id="5.2.1.8" evidence="3 12"/>
<evidence type="ECO:0000256" key="8">
    <source>
        <dbReference type="ARBA" id="ARBA00023235"/>
    </source>
</evidence>
<dbReference type="Pfam" id="PF00254">
    <property type="entry name" value="FKBP_C"/>
    <property type="match status" value="1"/>
</dbReference>
<dbReference type="InterPro" id="IPR008880">
    <property type="entry name" value="Trigger_fac_C"/>
</dbReference>
<comment type="similarity">
    <text evidence="2 12 14">Belongs to the FKBP-type PPIase family. Tig subfamily.</text>
</comment>
<dbReference type="PANTHER" id="PTHR30560:SF3">
    <property type="entry name" value="TRIGGER FACTOR-LIKE PROTEIN TIG, CHLOROPLASTIC"/>
    <property type="match status" value="1"/>
</dbReference>
<dbReference type="PANTHER" id="PTHR30560">
    <property type="entry name" value="TRIGGER FACTOR CHAPERONE AND PEPTIDYL-PROLYL CIS/TRANS ISOMERASE"/>
    <property type="match status" value="1"/>
</dbReference>
<keyword evidence="5 12" id="KW-0132">Cell division</keyword>
<reference evidence="16 17" key="1">
    <citation type="submission" date="2019-08" db="EMBL/GenBank/DDBJ databases">
        <title>Hyperibacter terrae gen. nov., sp. nov. and Hyperibacter viscosus sp. nov., two new members in the family Rhodospirillaceae isolated from the rhizosphere of Hypericum perforatum.</title>
        <authorList>
            <person name="Noviana Z."/>
        </authorList>
    </citation>
    <scope>NUCLEOTIDE SEQUENCE [LARGE SCALE GENOMIC DNA]</scope>
    <source>
        <strain evidence="16 17">R5913</strain>
    </source>
</reference>
<evidence type="ECO:0000256" key="2">
    <source>
        <dbReference type="ARBA" id="ARBA00005464"/>
    </source>
</evidence>
<keyword evidence="12" id="KW-0963">Cytoplasm</keyword>
<dbReference type="RefSeq" id="WP_151177399.1">
    <property type="nucleotide sequence ID" value="NZ_CP042906.1"/>
</dbReference>
<dbReference type="PIRSF" id="PIRSF003095">
    <property type="entry name" value="Trigger_factor"/>
    <property type="match status" value="1"/>
</dbReference>
<dbReference type="Pfam" id="PF05697">
    <property type="entry name" value="Trigger_N"/>
    <property type="match status" value="1"/>
</dbReference>
<evidence type="ECO:0000256" key="10">
    <source>
        <dbReference type="ARBA" id="ARBA00024849"/>
    </source>
</evidence>
<dbReference type="InterPro" id="IPR046357">
    <property type="entry name" value="PPIase_dom_sf"/>
</dbReference>
<evidence type="ECO:0000256" key="3">
    <source>
        <dbReference type="ARBA" id="ARBA00013194"/>
    </source>
</evidence>
<evidence type="ECO:0000256" key="13">
    <source>
        <dbReference type="PROSITE-ProRule" id="PRU00277"/>
    </source>
</evidence>
<dbReference type="GO" id="GO:0005737">
    <property type="term" value="C:cytoplasm"/>
    <property type="evidence" value="ECO:0007669"/>
    <property type="project" value="UniProtKB-SubCell"/>
</dbReference>
<dbReference type="GO" id="GO:0003755">
    <property type="term" value="F:peptidyl-prolyl cis-trans isomerase activity"/>
    <property type="evidence" value="ECO:0007669"/>
    <property type="project" value="UniProtKB-UniRule"/>
</dbReference>
<dbReference type="Gene3D" id="1.10.3120.10">
    <property type="entry name" value="Trigger factor, C-terminal domain"/>
    <property type="match status" value="1"/>
</dbReference>
<comment type="function">
    <text evidence="10 12">Involved in protein export. Acts as a chaperone by maintaining the newly synthesized protein in an open conformation. Functions as a peptidyl-prolyl cis-trans isomerase.</text>
</comment>
<evidence type="ECO:0000256" key="5">
    <source>
        <dbReference type="ARBA" id="ARBA00022618"/>
    </source>
</evidence>
<organism evidence="16 17">
    <name type="scientific">Hypericibacter terrae</name>
    <dbReference type="NCBI Taxonomy" id="2602015"/>
    <lineage>
        <taxon>Bacteria</taxon>
        <taxon>Pseudomonadati</taxon>
        <taxon>Pseudomonadota</taxon>
        <taxon>Alphaproteobacteria</taxon>
        <taxon>Rhodospirillales</taxon>
        <taxon>Dongiaceae</taxon>
        <taxon>Hypericibacter</taxon>
    </lineage>
</organism>
<comment type="catalytic activity">
    <reaction evidence="1 12 13">
        <text>[protein]-peptidylproline (omega=180) = [protein]-peptidylproline (omega=0)</text>
        <dbReference type="Rhea" id="RHEA:16237"/>
        <dbReference type="Rhea" id="RHEA-COMP:10747"/>
        <dbReference type="Rhea" id="RHEA-COMP:10748"/>
        <dbReference type="ChEBI" id="CHEBI:83833"/>
        <dbReference type="ChEBI" id="CHEBI:83834"/>
        <dbReference type="EC" id="5.2.1.8"/>
    </reaction>
</comment>
<dbReference type="InterPro" id="IPR037041">
    <property type="entry name" value="Trigger_fac_C_sf"/>
</dbReference>
<evidence type="ECO:0000259" key="15">
    <source>
        <dbReference type="PROSITE" id="PS50059"/>
    </source>
</evidence>
<evidence type="ECO:0000313" key="16">
    <source>
        <dbReference type="EMBL" id="QEX17118.1"/>
    </source>
</evidence>
<comment type="subcellular location">
    <subcellularLocation>
        <location evidence="12">Cytoplasm</location>
    </subcellularLocation>
    <text evidence="12">About half TF is bound to the ribosome near the polypeptide exit tunnel while the other half is free in the cytoplasm.</text>
</comment>
<dbReference type="GO" id="GO:0051301">
    <property type="term" value="P:cell division"/>
    <property type="evidence" value="ECO:0007669"/>
    <property type="project" value="UniProtKB-KW"/>
</dbReference>
<dbReference type="OrthoDB" id="9767721at2"/>
<dbReference type="SUPFAM" id="SSF54534">
    <property type="entry name" value="FKBP-like"/>
    <property type="match status" value="1"/>
</dbReference>
<evidence type="ECO:0000313" key="17">
    <source>
        <dbReference type="Proteomes" id="UP000326202"/>
    </source>
</evidence>
<protein>
    <recommendedName>
        <fullName evidence="4 12">Trigger factor</fullName>
        <shortName evidence="12">TF</shortName>
        <ecNumber evidence="3 12">5.2.1.8</ecNumber>
    </recommendedName>
    <alternativeName>
        <fullName evidence="11 12">PPIase</fullName>
    </alternativeName>
</protein>
<proteinExistence type="inferred from homology"/>
<dbReference type="FunFam" id="3.10.50.40:FF:000001">
    <property type="entry name" value="Trigger factor"/>
    <property type="match status" value="1"/>
</dbReference>
<dbReference type="NCBIfam" id="TIGR00115">
    <property type="entry name" value="tig"/>
    <property type="match status" value="1"/>
</dbReference>
<dbReference type="InterPro" id="IPR008881">
    <property type="entry name" value="Trigger_fac_ribosome-bd_bac"/>
</dbReference>
<dbReference type="GO" id="GO:0015031">
    <property type="term" value="P:protein transport"/>
    <property type="evidence" value="ECO:0007669"/>
    <property type="project" value="UniProtKB-UniRule"/>
</dbReference>
<dbReference type="SUPFAM" id="SSF102735">
    <property type="entry name" value="Trigger factor ribosome-binding domain"/>
    <property type="match status" value="1"/>
</dbReference>
<dbReference type="InterPro" id="IPR001179">
    <property type="entry name" value="PPIase_FKBP_dom"/>
</dbReference>
<comment type="domain">
    <text evidence="12">Consists of 3 domains; the N-terminus binds the ribosome, the middle domain has PPIase activity, while the C-terminus has intrinsic chaperone activity on its own.</text>
</comment>
<sequence length="443" mass="49330">MQVTETANEGLKREFKIVIPARDFEKKIETELAEYGRQANLPGFRPGKVPMPVLKQRFGQSVRGKVIQSTVQDASFQVLNERGLKAAGQPRIEITKGAEGEDVEYNLAIELMPEIKPMDFSTLQLERLSADITDKDVAEALDRFAANQKRSQPVAAPRAARSGDVAVIDFEGKIDGVPFQGGKAEGHYLELGSNSTIPGFEDQIIGHQPGDSFTIDVTFPEAYPSQEVAGKAAKFDITIKELREPQTVAVDDELAKSVGLESLDALKEQVKGRLERDSGSLSRGRLKRQLLDKLAEGHDFTLPPGLVDTEFDAIWQQIVADRQAGRLDPEDANKDEEQLKKEYREIAERRVKLGLLLSEVGRQHNIEVSNDEIGRAIMAEASRYAGSERKVIEYYQRTPEALAQIRAPLYEEKVVDYILEQAKVSERKVPLSEVTFDDQPAKS</sequence>
<dbReference type="GO" id="GO:0051083">
    <property type="term" value="P:'de novo' cotranslational protein folding"/>
    <property type="evidence" value="ECO:0007669"/>
    <property type="project" value="TreeGrafter"/>
</dbReference>
<evidence type="ECO:0000256" key="7">
    <source>
        <dbReference type="ARBA" id="ARBA00023186"/>
    </source>
</evidence>
<dbReference type="Gene3D" id="3.30.70.1050">
    <property type="entry name" value="Trigger factor ribosome-binding domain"/>
    <property type="match status" value="1"/>
</dbReference>
<name>A0A5J6MI16_9PROT</name>
<dbReference type="GO" id="GO:0043335">
    <property type="term" value="P:protein unfolding"/>
    <property type="evidence" value="ECO:0007669"/>
    <property type="project" value="TreeGrafter"/>
</dbReference>